<dbReference type="AlphaFoldDB" id="A0A1E1KFY7"/>
<dbReference type="EMBL" id="FJUX01000029">
    <property type="protein sequence ID" value="CZS96966.1"/>
    <property type="molecule type" value="Genomic_DNA"/>
</dbReference>
<dbReference type="Proteomes" id="UP000178912">
    <property type="component" value="Unassembled WGS sequence"/>
</dbReference>
<organism evidence="2 3">
    <name type="scientific">Rhynchosporium agropyri</name>
    <dbReference type="NCBI Taxonomy" id="914238"/>
    <lineage>
        <taxon>Eukaryota</taxon>
        <taxon>Fungi</taxon>
        <taxon>Dikarya</taxon>
        <taxon>Ascomycota</taxon>
        <taxon>Pezizomycotina</taxon>
        <taxon>Leotiomycetes</taxon>
        <taxon>Helotiales</taxon>
        <taxon>Ploettnerulaceae</taxon>
        <taxon>Rhynchosporium</taxon>
    </lineage>
</organism>
<evidence type="ECO:0000313" key="3">
    <source>
        <dbReference type="Proteomes" id="UP000178912"/>
    </source>
</evidence>
<name>A0A1E1KFY7_9HELO</name>
<protein>
    <submittedName>
        <fullName evidence="2">Uncharacterized protein</fullName>
    </submittedName>
</protein>
<sequence>MAHQTSKNDDSHWNAFLSGSPSNRHFTKNENENHELNDNSGVVEKHAYLKADDGDLISQTLHKALKDGQQDLEPDVEAVLGSMAAADKDSIISDFDDNAAVEEDEFVAPASPDDGLIRAKILSHVSESNASSTSACGLVVPTSSTASPIISEDESSPPNRPELTLIEAASIHCYDVEMFARMRQALIPGTIYLVFHPGKNMREFDLEERQQQSAKPVAIAVASESEVGIDLRGDIYGVEANSGPRIYFPSQQQIHRMKGRNGNKNAQYHDSG</sequence>
<feature type="compositionally biased region" description="Basic and acidic residues" evidence="1">
    <location>
        <begin position="27"/>
        <end position="41"/>
    </location>
</feature>
<evidence type="ECO:0000256" key="1">
    <source>
        <dbReference type="SAM" id="MobiDB-lite"/>
    </source>
</evidence>
<keyword evidence="3" id="KW-1185">Reference proteome</keyword>
<proteinExistence type="predicted"/>
<accession>A0A1E1KFY7</accession>
<feature type="region of interest" description="Disordered" evidence="1">
    <location>
        <begin position="1"/>
        <end position="41"/>
    </location>
</feature>
<feature type="compositionally biased region" description="Basic and acidic residues" evidence="1">
    <location>
        <begin position="1"/>
        <end position="12"/>
    </location>
</feature>
<reference evidence="3" key="1">
    <citation type="submission" date="2016-03" db="EMBL/GenBank/DDBJ databases">
        <authorList>
            <person name="Guldener U."/>
        </authorList>
    </citation>
    <scope>NUCLEOTIDE SEQUENCE [LARGE SCALE GENOMIC DNA]</scope>
    <source>
        <strain evidence="3">04CH-RAC-A.6.1</strain>
    </source>
</reference>
<gene>
    <name evidence="2" type="ORF">RAG0_06075</name>
</gene>
<evidence type="ECO:0000313" key="2">
    <source>
        <dbReference type="EMBL" id="CZS96966.1"/>
    </source>
</evidence>